<keyword evidence="1" id="KW-0472">Membrane</keyword>
<feature type="transmembrane region" description="Helical" evidence="1">
    <location>
        <begin position="73"/>
        <end position="91"/>
    </location>
</feature>
<evidence type="ECO:0000313" key="3">
    <source>
        <dbReference type="Proteomes" id="UP001220064"/>
    </source>
</evidence>
<keyword evidence="1" id="KW-1133">Transmembrane helix</keyword>
<sequence length="115" mass="12463">MSKERSAYLYRFIPAVWTAFLIFPSSAAEKLGGWRALYADQAWYVWVTIGCGLLAAAFSLAVAGKTAAPRAHLARTVFIFAAAVLIALALVSNVGRVLLVVLALAWFFSLGRANR</sequence>
<dbReference type="EMBL" id="CP063189">
    <property type="protein sequence ID" value="WCZ33428.1"/>
    <property type="molecule type" value="Genomic_DNA"/>
</dbReference>
<keyword evidence="1" id="KW-0812">Transmembrane</keyword>
<dbReference type="Proteomes" id="UP001220064">
    <property type="component" value="Chromosome"/>
</dbReference>
<accession>A0ABY7U9Q0</accession>
<feature type="transmembrane region" description="Helical" evidence="1">
    <location>
        <begin position="43"/>
        <end position="61"/>
    </location>
</feature>
<evidence type="ECO:0000256" key="1">
    <source>
        <dbReference type="SAM" id="Phobius"/>
    </source>
</evidence>
<gene>
    <name evidence="2" type="ORF">CMASS_10105</name>
</gene>
<dbReference type="RefSeq" id="WP_156831811.1">
    <property type="nucleotide sequence ID" value="NZ_ATVG01000009.1"/>
</dbReference>
<name>A0ABY7U9Q0_9CORY</name>
<keyword evidence="3" id="KW-1185">Reference proteome</keyword>
<evidence type="ECO:0000313" key="2">
    <source>
        <dbReference type="EMBL" id="WCZ33428.1"/>
    </source>
</evidence>
<protein>
    <submittedName>
        <fullName evidence="2">Uncharacterized protein</fullName>
    </submittedName>
</protein>
<organism evidence="2 3">
    <name type="scientific">Corynebacterium massiliense DSM 45435</name>
    <dbReference type="NCBI Taxonomy" id="1121364"/>
    <lineage>
        <taxon>Bacteria</taxon>
        <taxon>Bacillati</taxon>
        <taxon>Actinomycetota</taxon>
        <taxon>Actinomycetes</taxon>
        <taxon>Mycobacteriales</taxon>
        <taxon>Corynebacteriaceae</taxon>
        <taxon>Corynebacterium</taxon>
    </lineage>
</organism>
<reference evidence="2 3" key="1">
    <citation type="submission" date="2020-10" db="EMBL/GenBank/DDBJ databases">
        <title>Complete genome sequence of Corynebacterium massiliense DSM 45435, type strain of Corynebacterium massiliense.</title>
        <authorList>
            <person name="Busche T."/>
            <person name="Kalinowski J."/>
            <person name="Ruckert C."/>
        </authorList>
    </citation>
    <scope>NUCLEOTIDE SEQUENCE [LARGE SCALE GENOMIC DNA]</scope>
    <source>
        <strain evidence="2 3">DSM 45435</strain>
    </source>
</reference>
<proteinExistence type="predicted"/>